<protein>
    <submittedName>
        <fullName evidence="9">TolC family protein</fullName>
    </submittedName>
</protein>
<evidence type="ECO:0000256" key="2">
    <source>
        <dbReference type="ARBA" id="ARBA00007613"/>
    </source>
</evidence>
<accession>A0ABV6ED97</accession>
<keyword evidence="7" id="KW-0998">Cell outer membrane</keyword>
<proteinExistence type="inferred from homology"/>
<keyword evidence="3" id="KW-0813">Transport</keyword>
<evidence type="ECO:0000256" key="8">
    <source>
        <dbReference type="SAM" id="Coils"/>
    </source>
</evidence>
<evidence type="ECO:0000256" key="4">
    <source>
        <dbReference type="ARBA" id="ARBA00022452"/>
    </source>
</evidence>
<dbReference type="RefSeq" id="WP_380675092.1">
    <property type="nucleotide sequence ID" value="NZ_CP173186.1"/>
</dbReference>
<dbReference type="EMBL" id="JBHLXG010000010">
    <property type="protein sequence ID" value="MFC0226975.1"/>
    <property type="molecule type" value="Genomic_DNA"/>
</dbReference>
<keyword evidence="6" id="KW-0472">Membrane</keyword>
<dbReference type="Pfam" id="PF02321">
    <property type="entry name" value="OEP"/>
    <property type="match status" value="2"/>
</dbReference>
<dbReference type="Proteomes" id="UP001589792">
    <property type="component" value="Unassembled WGS sequence"/>
</dbReference>
<reference evidence="9 10" key="1">
    <citation type="submission" date="2024-09" db="EMBL/GenBank/DDBJ databases">
        <authorList>
            <person name="Sun Q."/>
            <person name="Mori K."/>
        </authorList>
    </citation>
    <scope>NUCLEOTIDE SEQUENCE [LARGE SCALE GENOMIC DNA]</scope>
    <source>
        <strain evidence="9 10">CCM 8626</strain>
    </source>
</reference>
<dbReference type="PANTHER" id="PTHR30026">
    <property type="entry name" value="OUTER MEMBRANE PROTEIN TOLC"/>
    <property type="match status" value="1"/>
</dbReference>
<evidence type="ECO:0000256" key="3">
    <source>
        <dbReference type="ARBA" id="ARBA00022448"/>
    </source>
</evidence>
<keyword evidence="5" id="KW-0812">Transmembrane</keyword>
<sequence>MKPIKIKHVSTMPRTLMLNASMQLLLCSGMVYSSILHAQPNTRDIALLAAEDEPRKVSSWSLFSSSEKTKSTELRGTFGEYRQIAEQAQKLSPAKKVVVKETIKPAEPSSARAYAARQTQTYRQDGERVAVDSNALKAILAGALKQAIERSPTLKQASAELGAANADVREAEGQRWPQIDVSANSRSKSLGRNTNPTTQAVNLNMTTTLYDWGRTEKTIDSRKELGTAAIQKYMANVEVLAQDVASTILEKEKANRVYIISQQYVERMKQLVDMLAGIVATDAGRASELVQARARLLEAEASRDTWQARERDAEIKLRKLIGNNRVRIPQNIKFTLPDIELNKLLSSAQNHPALLQAEAEAKASRLHAESLRAAEKPQINWVVTKSTGKDDFGRQDPWQTMVTVSWPIFRGGSSTAAREAALLRAEAELENKERQQMDLEFEARAAVQDANTLLTRADLYVDLIKETERVKGAFFDQWYHLGRRTLLDVLIAESDYNNNRVNEVSYRFDSYLAVIKAYGSTGMLSSWLMDDMNKSER</sequence>
<keyword evidence="4" id="KW-1134">Transmembrane beta strand</keyword>
<name>A0ABV6ED97_9GAMM</name>
<dbReference type="Gene3D" id="1.20.1600.10">
    <property type="entry name" value="Outer membrane efflux proteins (OEP)"/>
    <property type="match status" value="1"/>
</dbReference>
<dbReference type="InterPro" id="IPR003423">
    <property type="entry name" value="OMP_efflux"/>
</dbReference>
<comment type="similarity">
    <text evidence="2">Belongs to the outer membrane factor (OMF) (TC 1.B.17) family.</text>
</comment>
<comment type="caution">
    <text evidence="9">The sequence shown here is derived from an EMBL/GenBank/DDBJ whole genome shotgun (WGS) entry which is preliminary data.</text>
</comment>
<keyword evidence="8" id="KW-0175">Coiled coil</keyword>
<dbReference type="InterPro" id="IPR051906">
    <property type="entry name" value="TolC-like"/>
</dbReference>
<comment type="subcellular location">
    <subcellularLocation>
        <location evidence="1">Cell outer membrane</location>
    </subcellularLocation>
</comment>
<dbReference type="PANTHER" id="PTHR30026:SF20">
    <property type="entry name" value="OUTER MEMBRANE PROTEIN TOLC"/>
    <property type="match status" value="1"/>
</dbReference>
<dbReference type="SUPFAM" id="SSF56954">
    <property type="entry name" value="Outer membrane efflux proteins (OEP)"/>
    <property type="match status" value="1"/>
</dbReference>
<evidence type="ECO:0000313" key="10">
    <source>
        <dbReference type="Proteomes" id="UP001589792"/>
    </source>
</evidence>
<evidence type="ECO:0000256" key="5">
    <source>
        <dbReference type="ARBA" id="ARBA00022692"/>
    </source>
</evidence>
<organism evidence="9 10">
    <name type="scientific">Serratia aquatilis</name>
    <dbReference type="NCBI Taxonomy" id="1737515"/>
    <lineage>
        <taxon>Bacteria</taxon>
        <taxon>Pseudomonadati</taxon>
        <taxon>Pseudomonadota</taxon>
        <taxon>Gammaproteobacteria</taxon>
        <taxon>Enterobacterales</taxon>
        <taxon>Yersiniaceae</taxon>
        <taxon>Serratia</taxon>
    </lineage>
</organism>
<feature type="coiled-coil region" evidence="8">
    <location>
        <begin position="415"/>
        <end position="442"/>
    </location>
</feature>
<keyword evidence="10" id="KW-1185">Reference proteome</keyword>
<evidence type="ECO:0000256" key="6">
    <source>
        <dbReference type="ARBA" id="ARBA00023136"/>
    </source>
</evidence>
<evidence type="ECO:0000256" key="7">
    <source>
        <dbReference type="ARBA" id="ARBA00023237"/>
    </source>
</evidence>
<evidence type="ECO:0000313" key="9">
    <source>
        <dbReference type="EMBL" id="MFC0226975.1"/>
    </source>
</evidence>
<evidence type="ECO:0000256" key="1">
    <source>
        <dbReference type="ARBA" id="ARBA00004442"/>
    </source>
</evidence>
<gene>
    <name evidence="9" type="ORF">ACFFJ3_10745</name>
</gene>